<keyword evidence="2" id="KW-1185">Reference proteome</keyword>
<gene>
    <name evidence="1" type="ORF">DICVIV_04356</name>
</gene>
<name>A0A0D8Y062_DICVI</name>
<evidence type="ECO:0000313" key="1">
    <source>
        <dbReference type="EMBL" id="KJH49522.1"/>
    </source>
</evidence>
<sequence>MIKTDDKLYVRRLHNRCTNVRGVGTLSTSESWMSNENTKYMVMLKRISEASATESLVKIEILEEGRGKTISNAVIRASSLRTHDAIELNFPTFYNNHSIKGNQLLTDLIALTNSDKLQAILVLLSDDDLCVSVKPYYLSADKLIGYDVSRQSHRNDTYAYQPQNSAEPHLSLVTASLGFRSGILSTTLHLL</sequence>
<reference evidence="1 2" key="1">
    <citation type="submission" date="2013-11" db="EMBL/GenBank/DDBJ databases">
        <title>Draft genome of the bovine lungworm Dictyocaulus viviparus.</title>
        <authorList>
            <person name="Mitreva M."/>
        </authorList>
    </citation>
    <scope>NUCLEOTIDE SEQUENCE [LARGE SCALE GENOMIC DNA]</scope>
    <source>
        <strain evidence="1 2">HannoverDv2000</strain>
    </source>
</reference>
<dbReference type="AlphaFoldDB" id="A0A0D8Y062"/>
<dbReference type="Proteomes" id="UP000053766">
    <property type="component" value="Unassembled WGS sequence"/>
</dbReference>
<dbReference type="EMBL" id="KN716232">
    <property type="protein sequence ID" value="KJH49522.1"/>
    <property type="molecule type" value="Genomic_DNA"/>
</dbReference>
<accession>A0A0D8Y062</accession>
<proteinExistence type="predicted"/>
<reference evidence="2" key="2">
    <citation type="journal article" date="2016" name="Sci. Rep.">
        <title>Dictyocaulus viviparus genome, variome and transcriptome elucidate lungworm biology and support future intervention.</title>
        <authorList>
            <person name="McNulty S.N."/>
            <person name="Strube C."/>
            <person name="Rosa B.A."/>
            <person name="Martin J.C."/>
            <person name="Tyagi R."/>
            <person name="Choi Y.J."/>
            <person name="Wang Q."/>
            <person name="Hallsworth Pepin K."/>
            <person name="Zhang X."/>
            <person name="Ozersky P."/>
            <person name="Wilson R.K."/>
            <person name="Sternberg P.W."/>
            <person name="Gasser R.B."/>
            <person name="Mitreva M."/>
        </authorList>
    </citation>
    <scope>NUCLEOTIDE SEQUENCE [LARGE SCALE GENOMIC DNA]</scope>
    <source>
        <strain evidence="2">HannoverDv2000</strain>
    </source>
</reference>
<protein>
    <submittedName>
        <fullName evidence="1">Uncharacterized protein</fullName>
    </submittedName>
</protein>
<evidence type="ECO:0000313" key="2">
    <source>
        <dbReference type="Proteomes" id="UP000053766"/>
    </source>
</evidence>
<organism evidence="1 2">
    <name type="scientific">Dictyocaulus viviparus</name>
    <name type="common">Bovine lungworm</name>
    <dbReference type="NCBI Taxonomy" id="29172"/>
    <lineage>
        <taxon>Eukaryota</taxon>
        <taxon>Metazoa</taxon>
        <taxon>Ecdysozoa</taxon>
        <taxon>Nematoda</taxon>
        <taxon>Chromadorea</taxon>
        <taxon>Rhabditida</taxon>
        <taxon>Rhabditina</taxon>
        <taxon>Rhabditomorpha</taxon>
        <taxon>Strongyloidea</taxon>
        <taxon>Metastrongylidae</taxon>
        <taxon>Dictyocaulus</taxon>
    </lineage>
</organism>